<dbReference type="Proteomes" id="UP001140011">
    <property type="component" value="Unassembled WGS sequence"/>
</dbReference>
<dbReference type="GO" id="GO:0007091">
    <property type="term" value="P:metaphase/anaphase transition of mitotic cell cycle"/>
    <property type="evidence" value="ECO:0007669"/>
    <property type="project" value="TreeGrafter"/>
</dbReference>
<dbReference type="EMBL" id="JANBUH010000143">
    <property type="protein sequence ID" value="KAJ2754051.1"/>
    <property type="molecule type" value="Genomic_DNA"/>
</dbReference>
<dbReference type="PANTHER" id="PTHR45957">
    <property type="entry name" value="ANAPHASE-PROMOTING COMPLEX SUBUNIT 2"/>
    <property type="match status" value="1"/>
</dbReference>
<evidence type="ECO:0000256" key="2">
    <source>
        <dbReference type="ARBA" id="ARBA00022618"/>
    </source>
</evidence>
<dbReference type="AlphaFoldDB" id="A0A9W8GV96"/>
<dbReference type="SUPFAM" id="SSF46785">
    <property type="entry name" value="Winged helix' DNA-binding domain"/>
    <property type="match status" value="1"/>
</dbReference>
<gene>
    <name evidence="10" type="primary">ANAPC2</name>
    <name evidence="10" type="ORF">GGI19_002692</name>
</gene>
<evidence type="ECO:0000256" key="5">
    <source>
        <dbReference type="ARBA" id="ARBA00023306"/>
    </source>
</evidence>
<evidence type="ECO:0000256" key="4">
    <source>
        <dbReference type="ARBA" id="ARBA00022786"/>
    </source>
</evidence>
<dbReference type="GO" id="GO:0051301">
    <property type="term" value="P:cell division"/>
    <property type="evidence" value="ECO:0007669"/>
    <property type="project" value="UniProtKB-KW"/>
</dbReference>
<dbReference type="InterPro" id="IPR057975">
    <property type="entry name" value="TPR_ANAPC2"/>
</dbReference>
<keyword evidence="5" id="KW-0131">Cell cycle</keyword>
<dbReference type="Pfam" id="PF25773">
    <property type="entry name" value="TPR_ANAPC2"/>
    <property type="match status" value="1"/>
</dbReference>
<dbReference type="GO" id="GO:0006511">
    <property type="term" value="P:ubiquitin-dependent protein catabolic process"/>
    <property type="evidence" value="ECO:0007669"/>
    <property type="project" value="InterPro"/>
</dbReference>
<keyword evidence="11" id="KW-1185">Reference proteome</keyword>
<dbReference type="InterPro" id="IPR036317">
    <property type="entry name" value="Cullin_homology_sf"/>
</dbReference>
<evidence type="ECO:0000313" key="11">
    <source>
        <dbReference type="Proteomes" id="UP001140011"/>
    </source>
</evidence>
<dbReference type="GO" id="GO:0070979">
    <property type="term" value="P:protein K11-linked ubiquitination"/>
    <property type="evidence" value="ECO:0007669"/>
    <property type="project" value="TreeGrafter"/>
</dbReference>
<dbReference type="SUPFAM" id="SSF75632">
    <property type="entry name" value="Cullin homology domain"/>
    <property type="match status" value="1"/>
</dbReference>
<dbReference type="PROSITE" id="PS50069">
    <property type="entry name" value="CULLIN_2"/>
    <property type="match status" value="1"/>
</dbReference>
<evidence type="ECO:0000256" key="1">
    <source>
        <dbReference type="ARBA" id="ARBA00016068"/>
    </source>
</evidence>
<comment type="caution">
    <text evidence="10">The sequence shown here is derived from an EMBL/GenBank/DDBJ whole genome shotgun (WGS) entry which is preliminary data.</text>
</comment>
<dbReference type="GO" id="GO:0031625">
    <property type="term" value="F:ubiquitin protein ligase binding"/>
    <property type="evidence" value="ECO:0007669"/>
    <property type="project" value="InterPro"/>
</dbReference>
<dbReference type="InterPro" id="IPR036388">
    <property type="entry name" value="WH-like_DNA-bd_sf"/>
</dbReference>
<dbReference type="Pfam" id="PF26557">
    <property type="entry name" value="Cullin_AB"/>
    <property type="match status" value="1"/>
</dbReference>
<evidence type="ECO:0000256" key="8">
    <source>
        <dbReference type="SAM" id="MobiDB-lite"/>
    </source>
</evidence>
<dbReference type="Gene3D" id="1.20.1310.10">
    <property type="entry name" value="Cullin Repeats"/>
    <property type="match status" value="1"/>
</dbReference>
<dbReference type="Gene3D" id="3.30.230.130">
    <property type="entry name" value="Cullin, Chain C, Domain 2"/>
    <property type="match status" value="1"/>
</dbReference>
<accession>A0A9W8GV96</accession>
<comment type="similarity">
    <text evidence="6 7">Belongs to the cullin family.</text>
</comment>
<evidence type="ECO:0000256" key="7">
    <source>
        <dbReference type="RuleBase" id="RU003829"/>
    </source>
</evidence>
<feature type="region of interest" description="Disordered" evidence="8">
    <location>
        <begin position="707"/>
        <end position="738"/>
    </location>
</feature>
<name>A0A9W8GV96_9FUNG</name>
<dbReference type="SMART" id="SM01013">
    <property type="entry name" value="APC2"/>
    <property type="match status" value="1"/>
</dbReference>
<feature type="domain" description="Cullin family profile" evidence="9">
    <location>
        <begin position="445"/>
        <end position="670"/>
    </location>
</feature>
<keyword evidence="2" id="KW-0132">Cell division</keyword>
<keyword evidence="4" id="KW-0833">Ubl conjugation pathway</keyword>
<dbReference type="InterPro" id="IPR059120">
    <property type="entry name" value="Cullin-like_AB"/>
</dbReference>
<dbReference type="InterPro" id="IPR036390">
    <property type="entry name" value="WH_DNA-bd_sf"/>
</dbReference>
<dbReference type="OrthoDB" id="5581181at2759"/>
<evidence type="ECO:0000256" key="3">
    <source>
        <dbReference type="ARBA" id="ARBA00022776"/>
    </source>
</evidence>
<evidence type="ECO:0000259" key="9">
    <source>
        <dbReference type="PROSITE" id="PS50069"/>
    </source>
</evidence>
<dbReference type="Gene3D" id="1.10.10.10">
    <property type="entry name" value="Winged helix-like DNA-binding domain superfamily/Winged helix DNA-binding domain"/>
    <property type="match status" value="1"/>
</dbReference>
<dbReference type="InterPro" id="IPR001373">
    <property type="entry name" value="Cullin_N"/>
</dbReference>
<dbReference type="Pfam" id="PF08672">
    <property type="entry name" value="ANAPC2"/>
    <property type="match status" value="1"/>
</dbReference>
<dbReference type="Pfam" id="PF00888">
    <property type="entry name" value="Cullin"/>
    <property type="match status" value="1"/>
</dbReference>
<evidence type="ECO:0000313" key="10">
    <source>
        <dbReference type="EMBL" id="KAJ2754051.1"/>
    </source>
</evidence>
<evidence type="ECO:0000256" key="6">
    <source>
        <dbReference type="PROSITE-ProRule" id="PRU00330"/>
    </source>
</evidence>
<sequence length="809" mass="89855">MYACSPFNTLSEDDIQRIIQQIKARPNPAGAPWAGLSVEKAIDSLATEYRGELQQLCTAERIGDSAASDVFHGFLQFLQSLNGVFCSYSEGASRICGAEQRIIGDMAWNALIYQVLDTRVLAWMEEWLYVSLSCVLHCVVRQPSTIAHLNSAVDSGIVARLQQVHRDTGAVVVGFGDSAIAQSLVSEDDTESDDTLDDSDPAQSERRKLFARIASDPRQIGMFVNDFASGCRLLVTLRIVAYASRTLSNAVDRLVDANVQKQANRWDTPCLDLLLTRVRLVATTLDALLCGPATAQPFFLGHAESRLYAKFSELRVSELFGIIIDYPDSRQAIADLRACVVKLRTMRQMAHSLRNAIQQRLLHPGATTSDILTQYISAIRCLRLLDPSSTVLEIVARPIRSYLRSREDTVSCIVQDMVSEESELFEDLASGHGVIMDNGAEGVVYDEDYADKSWEPLPIEAKNVYLTAQRRDADVLSLLVSIYETKDVFVQEFERHLAQRLLACTDYSAEREIRQVEMMKLRFGDRTLEKCEVMLKDVADSKRTDQHVSETSQEKHWDMPLHALIVSRQFWSSMPKEQFAVPHEMADMRNKYAGMYESLKPARKLEWRDALGSVTLRIELADRTVSVSAKPAQAAVLFAFQETPVMTLAELAQKMECSEEFVLSRVRFWQTRGVVRETDANVFEVVEAEGSSGNDVAGRASRPAAGLGNAVASGAGSDQGEDYDDDDEGDASGGAAGASNARTEALRVHFNFVEGILRNFGPLPLDRILSMLGMFMPGENTTAEELRSFLALMAREDKLEMAGGLYKLK</sequence>
<dbReference type="InterPro" id="IPR014786">
    <property type="entry name" value="ANAPC2_C"/>
</dbReference>
<feature type="compositionally biased region" description="Acidic residues" evidence="8">
    <location>
        <begin position="719"/>
        <end position="730"/>
    </location>
</feature>
<dbReference type="SMART" id="SM00182">
    <property type="entry name" value="CULLIN"/>
    <property type="match status" value="1"/>
</dbReference>
<dbReference type="GO" id="GO:0005680">
    <property type="term" value="C:anaphase-promoting complex"/>
    <property type="evidence" value="ECO:0007669"/>
    <property type="project" value="TreeGrafter"/>
</dbReference>
<dbReference type="PANTHER" id="PTHR45957:SF1">
    <property type="entry name" value="ANAPHASE-PROMOTING COMPLEX SUBUNIT 2"/>
    <property type="match status" value="1"/>
</dbReference>
<organism evidence="10 11">
    <name type="scientific">Coemansia pectinata</name>
    <dbReference type="NCBI Taxonomy" id="1052879"/>
    <lineage>
        <taxon>Eukaryota</taxon>
        <taxon>Fungi</taxon>
        <taxon>Fungi incertae sedis</taxon>
        <taxon>Zoopagomycota</taxon>
        <taxon>Kickxellomycotina</taxon>
        <taxon>Kickxellomycetes</taxon>
        <taxon>Kickxellales</taxon>
        <taxon>Kickxellaceae</taxon>
        <taxon>Coemansia</taxon>
    </lineage>
</organism>
<dbReference type="InterPro" id="IPR016158">
    <property type="entry name" value="Cullin_homology"/>
</dbReference>
<protein>
    <recommendedName>
        <fullName evidence="1">Anaphase-promoting complex subunit 2</fullName>
    </recommendedName>
</protein>
<dbReference type="InterPro" id="IPR044554">
    <property type="entry name" value="ANAPC2"/>
</dbReference>
<proteinExistence type="inferred from homology"/>
<keyword evidence="3" id="KW-0498">Mitosis</keyword>
<reference evidence="10" key="1">
    <citation type="submission" date="2022-07" db="EMBL/GenBank/DDBJ databases">
        <title>Phylogenomic reconstructions and comparative analyses of Kickxellomycotina fungi.</title>
        <authorList>
            <person name="Reynolds N.K."/>
            <person name="Stajich J.E."/>
            <person name="Barry K."/>
            <person name="Grigoriev I.V."/>
            <person name="Crous P."/>
            <person name="Smith M.E."/>
        </authorList>
    </citation>
    <scope>NUCLEOTIDE SEQUENCE</scope>
    <source>
        <strain evidence="10">BCRC 34297</strain>
    </source>
</reference>